<dbReference type="Proteomes" id="UP000245946">
    <property type="component" value="Unassembled WGS sequence"/>
</dbReference>
<keyword evidence="3" id="KW-1185">Reference proteome</keyword>
<feature type="domain" description="Inositol polyphosphate-related phosphatase" evidence="1">
    <location>
        <begin position="2"/>
        <end position="439"/>
    </location>
</feature>
<evidence type="ECO:0000313" key="2">
    <source>
        <dbReference type="EMBL" id="PWO00198.1"/>
    </source>
</evidence>
<dbReference type="GO" id="GO:0004439">
    <property type="term" value="F:phosphatidylinositol-4,5-bisphosphate 5-phosphatase activity"/>
    <property type="evidence" value="ECO:0007669"/>
    <property type="project" value="TreeGrafter"/>
</dbReference>
<dbReference type="STRING" id="58919.A0A316ZEK7"/>
<dbReference type="Pfam" id="PF22669">
    <property type="entry name" value="Exo_endo_phos2"/>
    <property type="match status" value="1"/>
</dbReference>
<dbReference type="GO" id="GO:0046856">
    <property type="term" value="P:phosphatidylinositol dephosphorylation"/>
    <property type="evidence" value="ECO:0007669"/>
    <property type="project" value="InterPro"/>
</dbReference>
<dbReference type="InterPro" id="IPR046985">
    <property type="entry name" value="IP5"/>
</dbReference>
<dbReference type="PANTHER" id="PTHR11200">
    <property type="entry name" value="INOSITOL 5-PHOSPHATASE"/>
    <property type="match status" value="1"/>
</dbReference>
<protein>
    <submittedName>
        <fullName evidence="2">DNase I-like protein</fullName>
    </submittedName>
</protein>
<dbReference type="InterPro" id="IPR036691">
    <property type="entry name" value="Endo/exonu/phosph_ase_sf"/>
</dbReference>
<dbReference type="InterPro" id="IPR000300">
    <property type="entry name" value="IPPc"/>
</dbReference>
<gene>
    <name evidence="2" type="ORF">FA09DRAFT_358939</name>
</gene>
<evidence type="ECO:0000313" key="3">
    <source>
        <dbReference type="Proteomes" id="UP000245946"/>
    </source>
</evidence>
<dbReference type="Gene3D" id="3.60.10.10">
    <property type="entry name" value="Endonuclease/exonuclease/phosphatase"/>
    <property type="match status" value="1"/>
</dbReference>
<sequence length="516" mass="55502">MSSLRVQVATYNYNLRGLSSAPDFTPWLVPTLSAKSAAYVSGSNPLEGRPAPDIYAVGFQELLPLDVAFSSGAAAGQDAIASTDTAIRRAIRPQSAVTRSDGKYPPGGGPEDYALVARIQLVSIVLFVYARERSDSPGAKSIAQRVKEVRSATVGTGLLGLMGNKGAVGVRVVLEGAKRETDDEVLTFVCAHLAAHDHQVARRNRDWRNIVSRLVFTPSSLHALPPQQVVPVRSGGGAPNTEELKRQYEESKKGAGNKGLAALDGKEHGIYDSTHLFVFGDLNYRIAFNSAPAPHLARKGGEGEKLKKADVKRKVQQADWRTLAAYDQLLIERHHPSGARVFHGLTEPPLASAGFGPTYKYKIDKKKSAEELAKEKGEGVLSGKRVPGWTDRILWASVGAEEEEMHGVEVELYRSVMSYTISDHKPVTTLLRLPASRGTLLSRHAPYAIDASWRSKALVGRTLDGALGIVWRALVTAGAGNVVAGALEAVVVLLLAVWYLGNGGGDAGWWIPSLRA</sequence>
<reference evidence="2 3" key="1">
    <citation type="journal article" date="2018" name="Mol. Biol. Evol.">
        <title>Broad Genomic Sampling Reveals a Smut Pathogenic Ancestry of the Fungal Clade Ustilaginomycotina.</title>
        <authorList>
            <person name="Kijpornyongpan T."/>
            <person name="Mondo S.J."/>
            <person name="Barry K."/>
            <person name="Sandor L."/>
            <person name="Lee J."/>
            <person name="Lipzen A."/>
            <person name="Pangilinan J."/>
            <person name="LaButti K."/>
            <person name="Hainaut M."/>
            <person name="Henrissat B."/>
            <person name="Grigoriev I.V."/>
            <person name="Spatafora J.W."/>
            <person name="Aime M.C."/>
        </authorList>
    </citation>
    <scope>NUCLEOTIDE SEQUENCE [LARGE SCALE GENOMIC DNA]</scope>
    <source>
        <strain evidence="2 3">MCA 4186</strain>
    </source>
</reference>
<dbReference type="SMART" id="SM00128">
    <property type="entry name" value="IPPc"/>
    <property type="match status" value="1"/>
</dbReference>
<name>A0A316ZEK7_9BASI</name>
<proteinExistence type="predicted"/>
<dbReference type="OrthoDB" id="62798at2759"/>
<evidence type="ECO:0000259" key="1">
    <source>
        <dbReference type="SMART" id="SM00128"/>
    </source>
</evidence>
<dbReference type="GeneID" id="37272575"/>
<organism evidence="2 3">
    <name type="scientific">Tilletiopsis washingtonensis</name>
    <dbReference type="NCBI Taxonomy" id="58919"/>
    <lineage>
        <taxon>Eukaryota</taxon>
        <taxon>Fungi</taxon>
        <taxon>Dikarya</taxon>
        <taxon>Basidiomycota</taxon>
        <taxon>Ustilaginomycotina</taxon>
        <taxon>Exobasidiomycetes</taxon>
        <taxon>Entylomatales</taxon>
        <taxon>Entylomatales incertae sedis</taxon>
        <taxon>Tilletiopsis</taxon>
    </lineage>
</organism>
<dbReference type="AlphaFoldDB" id="A0A316ZEK7"/>
<dbReference type="RefSeq" id="XP_025600476.1">
    <property type="nucleotide sequence ID" value="XM_025745031.1"/>
</dbReference>
<dbReference type="SUPFAM" id="SSF56219">
    <property type="entry name" value="DNase I-like"/>
    <property type="match status" value="1"/>
</dbReference>
<dbReference type="PANTHER" id="PTHR11200:SF286">
    <property type="entry name" value="5-PHOSPHATASE, PUTATIVE (AFU_ORTHOLOGUE AFUA_5G07600)-RELATED"/>
    <property type="match status" value="1"/>
</dbReference>
<accession>A0A316ZEK7</accession>
<dbReference type="EMBL" id="KZ819286">
    <property type="protein sequence ID" value="PWO00198.1"/>
    <property type="molecule type" value="Genomic_DNA"/>
</dbReference>